<sequence length="219" mass="24809">MINKNRKIGLLGLILLLTFSDIYAQTDAQAKAILAGVSKKYRSYDMVKADFSYGIKNPQAKINETQNGTLYIKSKLNKYKVSVGTQELISDGKVQWTYLKNDNEVQVSEIDNSASALNPAQIFTIYEKGFKSVYLGETKLNNRVYQNIELAPLAERSFSKIKLRIDKVNKQISNIVVYDKNGNVYTYLIKTFTPNVKVSESMFSFDAKKYPGVDVVDLR</sequence>
<feature type="chain" id="PRO_5020761845" evidence="2">
    <location>
        <begin position="25"/>
        <end position="219"/>
    </location>
</feature>
<evidence type="ECO:0000313" key="4">
    <source>
        <dbReference type="Proteomes" id="UP000308181"/>
    </source>
</evidence>
<evidence type="ECO:0000256" key="2">
    <source>
        <dbReference type="SAM" id="SignalP"/>
    </source>
</evidence>
<dbReference type="SUPFAM" id="SSF89392">
    <property type="entry name" value="Prokaryotic lipoproteins and lipoprotein localization factors"/>
    <property type="match status" value="1"/>
</dbReference>
<proteinExistence type="predicted"/>
<dbReference type="Proteomes" id="UP000308181">
    <property type="component" value="Unassembled WGS sequence"/>
</dbReference>
<feature type="signal peptide" evidence="2">
    <location>
        <begin position="1"/>
        <end position="24"/>
    </location>
</feature>
<gene>
    <name evidence="3" type="ORF">FA046_11350</name>
</gene>
<dbReference type="Pfam" id="PF03548">
    <property type="entry name" value="LolA"/>
    <property type="match status" value="1"/>
</dbReference>
<dbReference type="RefSeq" id="WP_136826574.1">
    <property type="nucleotide sequence ID" value="NZ_SWBP01000003.1"/>
</dbReference>
<dbReference type="PANTHER" id="PTHR35869:SF1">
    <property type="entry name" value="OUTER-MEMBRANE LIPOPROTEIN CARRIER PROTEIN"/>
    <property type="match status" value="1"/>
</dbReference>
<keyword evidence="1 2" id="KW-0732">Signal</keyword>
<keyword evidence="4" id="KW-1185">Reference proteome</keyword>
<dbReference type="EMBL" id="SWBP01000003">
    <property type="protein sequence ID" value="TKB97932.1"/>
    <property type="molecule type" value="Genomic_DNA"/>
</dbReference>
<name>A0A4U1BXY6_9SPHI</name>
<reference evidence="3 4" key="1">
    <citation type="submission" date="2019-04" db="EMBL/GenBank/DDBJ databases">
        <title>Pedobacter sp. AR-3-17 sp. nov., isolated from Arctic soil.</title>
        <authorList>
            <person name="Dahal R.H."/>
            <person name="Kim D.-U."/>
        </authorList>
    </citation>
    <scope>NUCLEOTIDE SEQUENCE [LARGE SCALE GENOMIC DNA]</scope>
    <source>
        <strain evidence="3 4">AR-3-17</strain>
    </source>
</reference>
<dbReference type="CDD" id="cd16325">
    <property type="entry name" value="LolA"/>
    <property type="match status" value="1"/>
</dbReference>
<organism evidence="3 4">
    <name type="scientific">Pedobacter cryophilus</name>
    <dbReference type="NCBI Taxonomy" id="2571271"/>
    <lineage>
        <taxon>Bacteria</taxon>
        <taxon>Pseudomonadati</taxon>
        <taxon>Bacteroidota</taxon>
        <taxon>Sphingobacteriia</taxon>
        <taxon>Sphingobacteriales</taxon>
        <taxon>Sphingobacteriaceae</taxon>
        <taxon>Pedobacter</taxon>
    </lineage>
</organism>
<dbReference type="InterPro" id="IPR004564">
    <property type="entry name" value="OM_lipoprot_carrier_LolA-like"/>
</dbReference>
<keyword evidence="3" id="KW-0449">Lipoprotein</keyword>
<dbReference type="OrthoDB" id="9810685at2"/>
<comment type="caution">
    <text evidence="3">The sequence shown here is derived from an EMBL/GenBank/DDBJ whole genome shotgun (WGS) entry which is preliminary data.</text>
</comment>
<dbReference type="Gene3D" id="2.50.20.10">
    <property type="entry name" value="Lipoprotein localisation LolA/LolB/LppX"/>
    <property type="match status" value="1"/>
</dbReference>
<dbReference type="InterPro" id="IPR029046">
    <property type="entry name" value="LolA/LolB/LppX"/>
</dbReference>
<accession>A0A4U1BXY6</accession>
<dbReference type="PANTHER" id="PTHR35869">
    <property type="entry name" value="OUTER-MEMBRANE LIPOPROTEIN CARRIER PROTEIN"/>
    <property type="match status" value="1"/>
</dbReference>
<dbReference type="AlphaFoldDB" id="A0A4U1BXY6"/>
<protein>
    <submittedName>
        <fullName evidence="3">Outer membrane lipoprotein carrier protein LolA</fullName>
    </submittedName>
</protein>
<evidence type="ECO:0000256" key="1">
    <source>
        <dbReference type="ARBA" id="ARBA00022729"/>
    </source>
</evidence>
<evidence type="ECO:0000313" key="3">
    <source>
        <dbReference type="EMBL" id="TKB97932.1"/>
    </source>
</evidence>